<evidence type="ECO:0000313" key="1">
    <source>
        <dbReference type="EMBL" id="HEN16457.1"/>
    </source>
</evidence>
<name>A0A7C2PIE2_9PLAN</name>
<protein>
    <submittedName>
        <fullName evidence="1">Uncharacterized protein</fullName>
    </submittedName>
</protein>
<dbReference type="EMBL" id="DSOK01000370">
    <property type="protein sequence ID" value="HEN16457.1"/>
    <property type="molecule type" value="Genomic_DNA"/>
</dbReference>
<sequence>MAAVTFTDAELRAYLEEQLPVARSTELESALRGTPALAKRLESLLAVEDRADFSVEAVWRKRRLSCPARSTWALYVAGGLGDGLKQYLEFHLHTIGCRACAANVEDLRRGSDADAHRRTRRVFESSIGQLHALPEAQG</sequence>
<gene>
    <name evidence="1" type="ORF">ENQ76_13425</name>
</gene>
<reference evidence="1" key="1">
    <citation type="journal article" date="2020" name="mSystems">
        <title>Genome- and Community-Level Interaction Insights into Carbon Utilization and Element Cycling Functions of Hydrothermarchaeota in Hydrothermal Sediment.</title>
        <authorList>
            <person name="Zhou Z."/>
            <person name="Liu Y."/>
            <person name="Xu W."/>
            <person name="Pan J."/>
            <person name="Luo Z.H."/>
            <person name="Li M."/>
        </authorList>
    </citation>
    <scope>NUCLEOTIDE SEQUENCE [LARGE SCALE GENOMIC DNA]</scope>
    <source>
        <strain evidence="1">SpSt-339</strain>
    </source>
</reference>
<organism evidence="1">
    <name type="scientific">Schlesneria paludicola</name>
    <dbReference type="NCBI Taxonomy" id="360056"/>
    <lineage>
        <taxon>Bacteria</taxon>
        <taxon>Pseudomonadati</taxon>
        <taxon>Planctomycetota</taxon>
        <taxon>Planctomycetia</taxon>
        <taxon>Planctomycetales</taxon>
        <taxon>Planctomycetaceae</taxon>
        <taxon>Schlesneria</taxon>
    </lineage>
</organism>
<proteinExistence type="predicted"/>
<comment type="caution">
    <text evidence="1">The sequence shown here is derived from an EMBL/GenBank/DDBJ whole genome shotgun (WGS) entry which is preliminary data.</text>
</comment>
<dbReference type="AlphaFoldDB" id="A0A7C2PIE2"/>
<accession>A0A7C2PIE2</accession>